<keyword evidence="7" id="KW-0479">Metal-binding</keyword>
<dbReference type="NCBIfam" id="TIGR01488">
    <property type="entry name" value="HAD-SF-IB"/>
    <property type="match status" value="1"/>
</dbReference>
<evidence type="ECO:0000256" key="12">
    <source>
        <dbReference type="ARBA" id="ARBA00048138"/>
    </source>
</evidence>
<sequence>MTIVATLISDPKARALDPSVANMAAGCVDASRIEWLAPGIACDICLPEGIDAQQAEEALRAALAGFPLDIALQQAEGRKKKMLIADMDSTMIEQECIDELADEIGIKDHVASITRRAMNGEIAFEPALRERVALLKGLELAVVDRVIAHRIRLASGGRELVATMNAAGAHTVLVSGGFDVFTGPVAAKLGFRDHRANRLIVEEGRLAGTVAEPILGRKAKADALMAISAERNIEPSEVIAVGDGANDLDMLRLAGAGVALHAKPSVAAEARLRIDHGDLTALLFLQGYRQEEFVSGA</sequence>
<dbReference type="GO" id="GO:0006564">
    <property type="term" value="P:L-serine biosynthetic process"/>
    <property type="evidence" value="ECO:0007669"/>
    <property type="project" value="UniProtKB-KW"/>
</dbReference>
<dbReference type="EC" id="3.1.3.3" evidence="4"/>
<dbReference type="AlphaFoldDB" id="A0A9X3BAH3"/>
<protein>
    <recommendedName>
        <fullName evidence="5">Phosphoserine phosphatase</fullName>
        <ecNumber evidence="4">3.1.3.3</ecNumber>
    </recommendedName>
    <alternativeName>
        <fullName evidence="11">O-phosphoserine phosphohydrolase</fullName>
    </alternativeName>
</protein>
<organism evidence="15 16">
    <name type="scientific">Chelativorans petroleitrophicus</name>
    <dbReference type="NCBI Taxonomy" id="2975484"/>
    <lineage>
        <taxon>Bacteria</taxon>
        <taxon>Pseudomonadati</taxon>
        <taxon>Pseudomonadota</taxon>
        <taxon>Alphaproteobacteria</taxon>
        <taxon>Hyphomicrobiales</taxon>
        <taxon>Phyllobacteriaceae</taxon>
        <taxon>Chelativorans</taxon>
    </lineage>
</organism>
<dbReference type="NCBIfam" id="TIGR00338">
    <property type="entry name" value="serB"/>
    <property type="match status" value="1"/>
</dbReference>
<gene>
    <name evidence="15" type="primary">serB</name>
    <name evidence="15" type="ORF">NYR54_17350</name>
</gene>
<keyword evidence="8 15" id="KW-0378">Hydrolase</keyword>
<dbReference type="RefSeq" id="WP_261516983.1">
    <property type="nucleotide sequence ID" value="NZ_JAODNV010000023.1"/>
</dbReference>
<evidence type="ECO:0000256" key="9">
    <source>
        <dbReference type="ARBA" id="ARBA00022842"/>
    </source>
</evidence>
<dbReference type="InterPro" id="IPR004469">
    <property type="entry name" value="PSP"/>
</dbReference>
<keyword evidence="9" id="KW-0460">Magnesium</keyword>
<evidence type="ECO:0000256" key="3">
    <source>
        <dbReference type="ARBA" id="ARBA00009184"/>
    </source>
</evidence>
<feature type="active site" description="Proton donor" evidence="14">
    <location>
        <position position="88"/>
    </location>
</feature>
<accession>A0A9X3BAH3</accession>
<keyword evidence="6" id="KW-0028">Amino-acid biosynthesis</keyword>
<dbReference type="SFLD" id="SFLDG01137">
    <property type="entry name" value="C1.6.1:_Phosphoserine_Phosphat"/>
    <property type="match status" value="1"/>
</dbReference>
<evidence type="ECO:0000256" key="10">
    <source>
        <dbReference type="ARBA" id="ARBA00023299"/>
    </source>
</evidence>
<dbReference type="SFLD" id="SFLDF00029">
    <property type="entry name" value="phosphoserine_phosphatase"/>
    <property type="match status" value="1"/>
</dbReference>
<dbReference type="InterPro" id="IPR023214">
    <property type="entry name" value="HAD_sf"/>
</dbReference>
<dbReference type="InterPro" id="IPR036412">
    <property type="entry name" value="HAD-like_sf"/>
</dbReference>
<evidence type="ECO:0000256" key="11">
    <source>
        <dbReference type="ARBA" id="ARBA00031693"/>
    </source>
</evidence>
<dbReference type="EMBL" id="JAODNV010000023">
    <property type="protein sequence ID" value="MCT8992031.1"/>
    <property type="molecule type" value="Genomic_DNA"/>
</dbReference>
<dbReference type="SFLD" id="SFLDS00003">
    <property type="entry name" value="Haloacid_Dehalogenase"/>
    <property type="match status" value="1"/>
</dbReference>
<evidence type="ECO:0000256" key="6">
    <source>
        <dbReference type="ARBA" id="ARBA00022605"/>
    </source>
</evidence>
<evidence type="ECO:0000256" key="4">
    <source>
        <dbReference type="ARBA" id="ARBA00012640"/>
    </source>
</evidence>
<dbReference type="Pfam" id="PF12710">
    <property type="entry name" value="HAD"/>
    <property type="match status" value="1"/>
</dbReference>
<comment type="caution">
    <text evidence="15">The sequence shown here is derived from an EMBL/GenBank/DDBJ whole genome shotgun (WGS) entry which is preliminary data.</text>
</comment>
<comment type="similarity">
    <text evidence="3">Belongs to the HAD-like hydrolase superfamily. SerB family.</text>
</comment>
<reference evidence="15" key="1">
    <citation type="submission" date="2022-08" db="EMBL/GenBank/DDBJ databases">
        <title>Chelativorans sichuanense sp. nov., a paraffin oil-degrading bacterium isolated from a mixture of oil-based drill cuttings and paddy soil.</title>
        <authorList>
            <person name="Yu J."/>
            <person name="Liu H."/>
            <person name="Chen Q."/>
        </authorList>
    </citation>
    <scope>NUCLEOTIDE SEQUENCE</scope>
    <source>
        <strain evidence="15">SCAU 2101</strain>
    </source>
</reference>
<dbReference type="GO" id="GO:0000287">
    <property type="term" value="F:magnesium ion binding"/>
    <property type="evidence" value="ECO:0007669"/>
    <property type="project" value="TreeGrafter"/>
</dbReference>
<keyword evidence="10" id="KW-0718">Serine biosynthesis</keyword>
<dbReference type="Gene3D" id="3.40.50.1000">
    <property type="entry name" value="HAD superfamily/HAD-like"/>
    <property type="match status" value="1"/>
</dbReference>
<evidence type="ECO:0000313" key="16">
    <source>
        <dbReference type="Proteomes" id="UP001149009"/>
    </source>
</evidence>
<dbReference type="PANTHER" id="PTHR43344:SF2">
    <property type="entry name" value="PHOSPHOSERINE PHOSPHATASE"/>
    <property type="match status" value="1"/>
</dbReference>
<comment type="pathway">
    <text evidence="2">Amino-acid biosynthesis; L-serine biosynthesis; L-serine from 3-phospho-D-glycerate: step 3/3.</text>
</comment>
<dbReference type="GO" id="GO:0005737">
    <property type="term" value="C:cytoplasm"/>
    <property type="evidence" value="ECO:0007669"/>
    <property type="project" value="TreeGrafter"/>
</dbReference>
<evidence type="ECO:0000256" key="1">
    <source>
        <dbReference type="ARBA" id="ARBA00001946"/>
    </source>
</evidence>
<name>A0A9X3BAH3_9HYPH</name>
<evidence type="ECO:0000256" key="2">
    <source>
        <dbReference type="ARBA" id="ARBA00005135"/>
    </source>
</evidence>
<comment type="cofactor">
    <cofactor evidence="1">
        <name>Mg(2+)</name>
        <dbReference type="ChEBI" id="CHEBI:18420"/>
    </cofactor>
</comment>
<dbReference type="SUPFAM" id="SSF56784">
    <property type="entry name" value="HAD-like"/>
    <property type="match status" value="1"/>
</dbReference>
<evidence type="ECO:0000313" key="15">
    <source>
        <dbReference type="EMBL" id="MCT8992031.1"/>
    </source>
</evidence>
<feature type="active site" description="Nucleophile" evidence="14">
    <location>
        <position position="86"/>
    </location>
</feature>
<evidence type="ECO:0000256" key="13">
    <source>
        <dbReference type="ARBA" id="ARBA00048523"/>
    </source>
</evidence>
<comment type="catalytic activity">
    <reaction evidence="13">
        <text>O-phospho-D-serine + H2O = D-serine + phosphate</text>
        <dbReference type="Rhea" id="RHEA:24873"/>
        <dbReference type="ChEBI" id="CHEBI:15377"/>
        <dbReference type="ChEBI" id="CHEBI:35247"/>
        <dbReference type="ChEBI" id="CHEBI:43474"/>
        <dbReference type="ChEBI" id="CHEBI:58680"/>
        <dbReference type="EC" id="3.1.3.3"/>
    </reaction>
</comment>
<dbReference type="SFLD" id="SFLDG01136">
    <property type="entry name" value="C1.6:_Phosphoserine_Phosphatas"/>
    <property type="match status" value="1"/>
</dbReference>
<proteinExistence type="inferred from homology"/>
<dbReference type="GO" id="GO:0036424">
    <property type="term" value="F:L-phosphoserine phosphatase activity"/>
    <property type="evidence" value="ECO:0007669"/>
    <property type="project" value="InterPro"/>
</dbReference>
<evidence type="ECO:0000256" key="8">
    <source>
        <dbReference type="ARBA" id="ARBA00022801"/>
    </source>
</evidence>
<keyword evidence="16" id="KW-1185">Reference proteome</keyword>
<evidence type="ECO:0000256" key="7">
    <source>
        <dbReference type="ARBA" id="ARBA00022723"/>
    </source>
</evidence>
<evidence type="ECO:0000256" key="5">
    <source>
        <dbReference type="ARBA" id="ARBA00015196"/>
    </source>
</evidence>
<dbReference type="Proteomes" id="UP001149009">
    <property type="component" value="Unassembled WGS sequence"/>
</dbReference>
<dbReference type="InterPro" id="IPR050582">
    <property type="entry name" value="HAD-like_SerB"/>
</dbReference>
<comment type="catalytic activity">
    <reaction evidence="12">
        <text>O-phospho-L-serine + H2O = L-serine + phosphate</text>
        <dbReference type="Rhea" id="RHEA:21208"/>
        <dbReference type="ChEBI" id="CHEBI:15377"/>
        <dbReference type="ChEBI" id="CHEBI:33384"/>
        <dbReference type="ChEBI" id="CHEBI:43474"/>
        <dbReference type="ChEBI" id="CHEBI:57524"/>
        <dbReference type="EC" id="3.1.3.3"/>
    </reaction>
</comment>
<dbReference type="PANTHER" id="PTHR43344">
    <property type="entry name" value="PHOSPHOSERINE PHOSPHATASE"/>
    <property type="match status" value="1"/>
</dbReference>
<evidence type="ECO:0000256" key="14">
    <source>
        <dbReference type="PIRSR" id="PIRSR604469-1"/>
    </source>
</evidence>